<feature type="compositionally biased region" description="Polar residues" evidence="1">
    <location>
        <begin position="665"/>
        <end position="680"/>
    </location>
</feature>
<dbReference type="EMBL" id="JAAAPU010000020">
    <property type="protein sequence ID" value="KAF4207292.1"/>
    <property type="molecule type" value="Genomic_DNA"/>
</dbReference>
<sequence>MMSELDLKPSDVSFLEVLNWSKNTVIFKVAIHGKICVMKVYHDRGKSDWDPVNREVNLFLCESSAYRRLKEKGFCERGVVPDFYGIIANIQPTLWPHLYMFLDDKLPPNAIIIEYIPNMKQIDLSNFSRQRVETFRDILFQMHQANILHGDPKPRNMMIAKNRVLWIDFDSAQTFLEDQALTSIQHKWFKEEVELMEYFVEALFETSFCELWETIPTKWRSRLKMNQNRLYSQLRKERKEHKVKVLEESAENEIWSWGVQPEKFYQCGSSAMAARTGPNSKPLDAIISLLTYLKSQMYVDVVRWRLSLLFIAETVDGKFADISDTEVLVDLLVQHSFISDESRGDAVRNLSIWLRAGRKYKVLADELGGRGALVYLPHYACTTYEEHFHPAGEDGRGVIDILQRSVPDAAAQKRKCNLNAHSIADTIYFHKFEVFQVTFVNFSPKSHERAKERPAKRVRRRRRKARYDTQENVGSAGLARAPPIMTGQVLVWRLQASNSAVDDANNQAAGVVAQNKIPPAVTTCGNSQRAIGQEPRENTPPLAVHRHWAPSKNLIPVSNSHLDHGGTSLSWAGRSSDYNLSLASSQRDPVHEPLLGQINENHAEQQPAHESLVQPTISVNDFRNAYLPFPETDTTQREERHCHARPPNIPPIPSPGSGSNITSTQASTHQHFRPSVTSSHLVEPRPVSFVQTALPRQQPLEFLPFGGGSHAHSEQEFMMNNLDLDWDLNLTTMVDVGSSQRLDYLSENLDYGWVQLEAQ</sequence>
<name>A0AAN5YSK3_ASPLE</name>
<evidence type="ECO:0000256" key="1">
    <source>
        <dbReference type="SAM" id="MobiDB-lite"/>
    </source>
</evidence>
<proteinExistence type="predicted"/>
<comment type="caution">
    <text evidence="2">The sequence shown here is derived from an EMBL/GenBank/DDBJ whole genome shotgun (WGS) entry which is preliminary data.</text>
</comment>
<feature type="compositionally biased region" description="Low complexity" evidence="1">
    <location>
        <begin position="655"/>
        <end position="664"/>
    </location>
</feature>
<evidence type="ECO:0000313" key="2">
    <source>
        <dbReference type="EMBL" id="KAF4207292.1"/>
    </source>
</evidence>
<reference evidence="2" key="1">
    <citation type="journal article" date="2020" name="bioRxiv">
        <title>Genomic and phenotypic heterogeneity of clinical isolates of the human pathogens Aspergillus fumigatus, Aspergillus lentulus and Aspergillus fumigatiaffinis.</title>
        <authorList>
            <person name="dos Santos R.A.C."/>
            <person name="Steenwyk J.L."/>
            <person name="Rivero-Menendez O."/>
            <person name="Mead M.E."/>
            <person name="Silva L.P."/>
            <person name="Bastos R.W."/>
            <person name="Alastruey-Izquierdo A."/>
            <person name="Goldman G.H."/>
            <person name="Rokas A."/>
        </authorList>
    </citation>
    <scope>NUCLEOTIDE SEQUENCE</scope>
    <source>
        <strain evidence="2">CNM-CM8927</strain>
    </source>
</reference>
<organism evidence="2 3">
    <name type="scientific">Aspergillus lentulus</name>
    <dbReference type="NCBI Taxonomy" id="293939"/>
    <lineage>
        <taxon>Eukaryota</taxon>
        <taxon>Fungi</taxon>
        <taxon>Dikarya</taxon>
        <taxon>Ascomycota</taxon>
        <taxon>Pezizomycotina</taxon>
        <taxon>Eurotiomycetes</taxon>
        <taxon>Eurotiomycetidae</taxon>
        <taxon>Eurotiales</taxon>
        <taxon>Aspergillaceae</taxon>
        <taxon>Aspergillus</taxon>
        <taxon>Aspergillus subgen. Fumigati</taxon>
    </lineage>
</organism>
<feature type="region of interest" description="Disordered" evidence="1">
    <location>
        <begin position="448"/>
        <end position="473"/>
    </location>
</feature>
<accession>A0AAN5YSK3</accession>
<gene>
    <name evidence="2" type="ORF">CNMCM8927_003566</name>
</gene>
<dbReference type="SUPFAM" id="SSF56112">
    <property type="entry name" value="Protein kinase-like (PK-like)"/>
    <property type="match status" value="1"/>
</dbReference>
<protein>
    <recommendedName>
        <fullName evidence="4">Protein kinase domain-containing protein</fullName>
    </recommendedName>
</protein>
<dbReference type="InterPro" id="IPR009330">
    <property type="entry name" value="LipoPS_heptP_kinase"/>
</dbReference>
<dbReference type="InterPro" id="IPR011009">
    <property type="entry name" value="Kinase-like_dom_sf"/>
</dbReference>
<dbReference type="AlphaFoldDB" id="A0AAN5YSK3"/>
<evidence type="ECO:0008006" key="4">
    <source>
        <dbReference type="Google" id="ProtNLM"/>
    </source>
</evidence>
<dbReference type="Proteomes" id="UP000649114">
    <property type="component" value="Unassembled WGS sequence"/>
</dbReference>
<reference evidence="2" key="2">
    <citation type="submission" date="2020-04" db="EMBL/GenBank/DDBJ databases">
        <authorList>
            <person name="Santos R.A.C."/>
            <person name="Steenwyk J.L."/>
            <person name="Rivero-Menendez O."/>
            <person name="Mead M.E."/>
            <person name="Silva L.P."/>
            <person name="Bastos R.W."/>
            <person name="Alastruey-Izquierdo A."/>
            <person name="Goldman G.H."/>
            <person name="Rokas A."/>
        </authorList>
    </citation>
    <scope>NUCLEOTIDE SEQUENCE</scope>
    <source>
        <strain evidence="2">CNM-CM8927</strain>
    </source>
</reference>
<dbReference type="Gene3D" id="1.10.510.10">
    <property type="entry name" value="Transferase(Phosphotransferase) domain 1"/>
    <property type="match status" value="1"/>
</dbReference>
<feature type="region of interest" description="Disordered" evidence="1">
    <location>
        <begin position="645"/>
        <end position="680"/>
    </location>
</feature>
<evidence type="ECO:0000313" key="3">
    <source>
        <dbReference type="Proteomes" id="UP000649114"/>
    </source>
</evidence>
<feature type="compositionally biased region" description="Basic residues" evidence="1">
    <location>
        <begin position="456"/>
        <end position="465"/>
    </location>
</feature>
<dbReference type="Pfam" id="PF06176">
    <property type="entry name" value="WaaY"/>
    <property type="match status" value="1"/>
</dbReference>